<dbReference type="CDD" id="cd15482">
    <property type="entry name" value="Sialidase_non-viral"/>
    <property type="match status" value="1"/>
</dbReference>
<dbReference type="SUPFAM" id="SSF50939">
    <property type="entry name" value="Sialidases"/>
    <property type="match status" value="1"/>
</dbReference>
<dbReference type="Gene3D" id="2.60.40.10">
    <property type="entry name" value="Immunoglobulins"/>
    <property type="match status" value="1"/>
</dbReference>
<evidence type="ECO:0008006" key="3">
    <source>
        <dbReference type="Google" id="ProtNLM"/>
    </source>
</evidence>
<dbReference type="RefSeq" id="WP_109690654.1">
    <property type="nucleotide sequence ID" value="NZ_QGGL01000017.1"/>
</dbReference>
<name>A0A316D4T3_9BACL</name>
<dbReference type="InterPro" id="IPR036278">
    <property type="entry name" value="Sialidase_sf"/>
</dbReference>
<dbReference type="EMBL" id="QGGL01000017">
    <property type="protein sequence ID" value="PWK07494.1"/>
    <property type="molecule type" value="Genomic_DNA"/>
</dbReference>
<gene>
    <name evidence="1" type="ORF">C7459_11793</name>
</gene>
<protein>
    <recommendedName>
        <fullName evidence="3">BNR repeat protein</fullName>
    </recommendedName>
</protein>
<sequence length="1173" mass="126319">MAVVVESTPLDPVPLEEIDGILTSDNGETQASFVGGKVSYRSGGYELTITARDTKYIDLANGLEDVLYDADSASSPVVSRGLNVQAGQVYPLVESYWQLEAGRLKHYMSIKSDLRPPDDFLEAPLLATTDIVEFDPKLRLRADGRFVVGEFTASVLELVDRNGTPVFTLPSIDTWDQRGAKVGGKYVCSPLNAGRLQIATAVEYSWLADQARMYPVIIDPTVLPAPALDFMSGARQEVRLSNGWQVVLVRNSSWNPYFFVSKDGGTTWTQLCYSTMQVSVASIASYGTKVYLLTCGSLDQASDTAVRMFSFDATTVLNNGSLSQLTPPSSAEAYVFSTCSLVTDQNGKLWAFWSAQWGGYSQYNLRYTSSTDGGITWAALQSLTNETTNGINHTNVSAVLRGNGNPVVLMNTATSTTYKIDAIVWNGTTWTTYPVFNGGTYAQFNPVATVDSSSDAIDVYWYGKDAVDTAAFNIRHTRSTDYSTFSAPTKITTGNTYNQLSPAPFVESSGKRRALWSGRSSGTYDQIRTASNDGTGWGAPSDITANTTNSATRPFVIWSRHNLNNDDVCRFVYVDNNTIKSDQILPNTAPLAPSNLTRANYDATQAATLTALHNDTPGDYPSAVEAEFYDASNPAVAVWTLAKTGVPANLTVTISIPANKFTNGKTYQARVRTYDSQGVVSPWSQILSFKCSAAPQVALVAIPASTVTGDTYTFSGTYSQAGGSAELSYRYKIYDSTGATLLQDSQDIPNSAATNNTKTFTGLQNNTAYMIEFTATSQDGIVASTGKIPFSVTYTPPMTPTVSALNNYSNASVQLTWAAAYKNLLSIAQAKPVATTDFSSGLQLTIDGANSVSSGGSLKMFAATSMSATVQTLTSARIPVVAGATYTFSAYLKTSVASHNVAPRIYWYNAAGAFVGTSSVASQAIGSSWTRVSLSAAALPGAVSCYVLFVLNTLAAGQSIWIDQLQLEAGNAPTVWQAGNIPISGFDVYRRPVGASDSEWKRIAQGATSPYVDYTCSAGVYEYGVRSVSPSNSMSDYGKAQVTHAFAGQWIIDELVPANSINFLYNQEGAKMSAPPKTNYSQTFSQYERGHKQHARGKSGTLSAMMLTDSGSPSELLSLYQRLDAMCNSVRTYLLKFQCGFVFRVDLTGAEPHIHGRGEYGDVSVDWKEVAPV</sequence>
<evidence type="ECO:0000313" key="2">
    <source>
        <dbReference type="Proteomes" id="UP000245634"/>
    </source>
</evidence>
<evidence type="ECO:0000313" key="1">
    <source>
        <dbReference type="EMBL" id="PWK07494.1"/>
    </source>
</evidence>
<proteinExistence type="predicted"/>
<reference evidence="1 2" key="1">
    <citation type="submission" date="2018-05" db="EMBL/GenBank/DDBJ databases">
        <title>Genomic Encyclopedia of Type Strains, Phase IV (KMG-IV): sequencing the most valuable type-strain genomes for metagenomic binning, comparative biology and taxonomic classification.</title>
        <authorList>
            <person name="Goeker M."/>
        </authorList>
    </citation>
    <scope>NUCLEOTIDE SEQUENCE [LARGE SCALE GENOMIC DNA]</scope>
    <source>
        <strain evidence="1 2">DSM 18773</strain>
    </source>
</reference>
<dbReference type="Gene3D" id="2.60.120.260">
    <property type="entry name" value="Galactose-binding domain-like"/>
    <property type="match status" value="1"/>
</dbReference>
<dbReference type="AlphaFoldDB" id="A0A316D4T3"/>
<dbReference type="InterPro" id="IPR013783">
    <property type="entry name" value="Ig-like_fold"/>
</dbReference>
<organism evidence="1 2">
    <name type="scientific">Tumebacillus permanentifrigoris</name>
    <dbReference type="NCBI Taxonomy" id="378543"/>
    <lineage>
        <taxon>Bacteria</taxon>
        <taxon>Bacillati</taxon>
        <taxon>Bacillota</taxon>
        <taxon>Bacilli</taxon>
        <taxon>Bacillales</taxon>
        <taxon>Alicyclobacillaceae</taxon>
        <taxon>Tumebacillus</taxon>
    </lineage>
</organism>
<dbReference type="Proteomes" id="UP000245634">
    <property type="component" value="Unassembled WGS sequence"/>
</dbReference>
<dbReference type="OrthoDB" id="7820733at2"/>
<keyword evidence="2" id="KW-1185">Reference proteome</keyword>
<comment type="caution">
    <text evidence="1">The sequence shown here is derived from an EMBL/GenBank/DDBJ whole genome shotgun (WGS) entry which is preliminary data.</text>
</comment>
<accession>A0A316D4T3</accession>
<dbReference type="Gene3D" id="2.120.10.10">
    <property type="match status" value="1"/>
</dbReference>